<evidence type="ECO:0000313" key="2">
    <source>
        <dbReference type="Proteomes" id="UP000315700"/>
    </source>
</evidence>
<dbReference type="KEGG" id="ccos:Pan44_47990"/>
<dbReference type="Proteomes" id="UP000315700">
    <property type="component" value="Chromosome"/>
</dbReference>
<protein>
    <recommendedName>
        <fullName evidence="3">Prenyltransferase and squalene oxidase repeat protein</fullName>
    </recommendedName>
</protein>
<dbReference type="SUPFAM" id="SSF48239">
    <property type="entry name" value="Terpenoid cyclases/Protein prenyltransferases"/>
    <property type="match status" value="1"/>
</dbReference>
<evidence type="ECO:0008006" key="3">
    <source>
        <dbReference type="Google" id="ProtNLM"/>
    </source>
</evidence>
<dbReference type="InterPro" id="IPR008930">
    <property type="entry name" value="Terpenoid_cyclase/PrenylTrfase"/>
</dbReference>
<evidence type="ECO:0000313" key="1">
    <source>
        <dbReference type="EMBL" id="QDT56739.1"/>
    </source>
</evidence>
<keyword evidence="2" id="KW-1185">Reference proteome</keyword>
<dbReference type="PROSITE" id="PS51318">
    <property type="entry name" value="TAT"/>
    <property type="match status" value="1"/>
</dbReference>
<name>A0A517SKT1_9PLAN</name>
<organism evidence="1 2">
    <name type="scientific">Caulifigura coniformis</name>
    <dbReference type="NCBI Taxonomy" id="2527983"/>
    <lineage>
        <taxon>Bacteria</taxon>
        <taxon>Pseudomonadati</taxon>
        <taxon>Planctomycetota</taxon>
        <taxon>Planctomycetia</taxon>
        <taxon>Planctomycetales</taxon>
        <taxon>Planctomycetaceae</taxon>
        <taxon>Caulifigura</taxon>
    </lineage>
</organism>
<dbReference type="AlphaFoldDB" id="A0A517SKT1"/>
<dbReference type="InParanoid" id="A0A517SKT1"/>
<gene>
    <name evidence="1" type="ORF">Pan44_47990</name>
</gene>
<dbReference type="EMBL" id="CP036271">
    <property type="protein sequence ID" value="QDT56739.1"/>
    <property type="molecule type" value="Genomic_DNA"/>
</dbReference>
<sequence length="350" mass="38536">MLSRREMLQAGIALAATAAGAGPVFAAMQTRRDPRVEAATSKALDFLAREQKRQGYWEANGGAYRAAMTALAGAALLAEGSTTTRGKYAPNIVLAVDFLLDASQDGTGLIGYPDDYHYTYGHGFSMLMLSQVFGEEEDAQRRERIKKVLEKAVRFSAEAQTTRGGWGYVSAREGQDFDEGSTCITQVQGLRACRNAGIVVPREIIDRAKKYIADCTTSEGGVQYSIRGGGARPPITAAALAALFNAGEYQGDHVEKLMSYCREHVWPGGGGITQTQQFGHWHYTHYYYSQVMYRLEKEWMKYFGEVSAELVRTQASSGGWQDATYGPVYVTSINATILQMDKGYLPIYQR</sequence>
<dbReference type="RefSeq" id="WP_197453597.1">
    <property type="nucleotide sequence ID" value="NZ_CP036271.1"/>
</dbReference>
<proteinExistence type="predicted"/>
<dbReference type="Gene3D" id="1.50.10.20">
    <property type="match status" value="2"/>
</dbReference>
<accession>A0A517SKT1</accession>
<dbReference type="InterPro" id="IPR006311">
    <property type="entry name" value="TAT_signal"/>
</dbReference>
<reference evidence="1 2" key="1">
    <citation type="submission" date="2019-02" db="EMBL/GenBank/DDBJ databases">
        <title>Deep-cultivation of Planctomycetes and their phenomic and genomic characterization uncovers novel biology.</title>
        <authorList>
            <person name="Wiegand S."/>
            <person name="Jogler M."/>
            <person name="Boedeker C."/>
            <person name="Pinto D."/>
            <person name="Vollmers J."/>
            <person name="Rivas-Marin E."/>
            <person name="Kohn T."/>
            <person name="Peeters S.H."/>
            <person name="Heuer A."/>
            <person name="Rast P."/>
            <person name="Oberbeckmann S."/>
            <person name="Bunk B."/>
            <person name="Jeske O."/>
            <person name="Meyerdierks A."/>
            <person name="Storesund J.E."/>
            <person name="Kallscheuer N."/>
            <person name="Luecker S."/>
            <person name="Lage O.M."/>
            <person name="Pohl T."/>
            <person name="Merkel B.J."/>
            <person name="Hornburger P."/>
            <person name="Mueller R.-W."/>
            <person name="Bruemmer F."/>
            <person name="Labrenz M."/>
            <person name="Spormann A.M."/>
            <person name="Op den Camp H."/>
            <person name="Overmann J."/>
            <person name="Amann R."/>
            <person name="Jetten M.S.M."/>
            <person name="Mascher T."/>
            <person name="Medema M.H."/>
            <person name="Devos D.P."/>
            <person name="Kaster A.-K."/>
            <person name="Ovreas L."/>
            <person name="Rohde M."/>
            <person name="Galperin M.Y."/>
            <person name="Jogler C."/>
        </authorList>
    </citation>
    <scope>NUCLEOTIDE SEQUENCE [LARGE SCALE GENOMIC DNA]</scope>
    <source>
        <strain evidence="1 2">Pan44</strain>
    </source>
</reference>